<keyword evidence="1" id="KW-0732">Signal</keyword>
<evidence type="ECO:0000313" key="2">
    <source>
        <dbReference type="EMBL" id="KAK9669669.1"/>
    </source>
</evidence>
<evidence type="ECO:0008006" key="4">
    <source>
        <dbReference type="Google" id="ProtNLM"/>
    </source>
</evidence>
<evidence type="ECO:0000313" key="3">
    <source>
        <dbReference type="Proteomes" id="UP001443914"/>
    </source>
</evidence>
<comment type="caution">
    <text evidence="2">The sequence shown here is derived from an EMBL/GenBank/DDBJ whole genome shotgun (WGS) entry which is preliminary data.</text>
</comment>
<gene>
    <name evidence="2" type="ORF">RND81_13G147200</name>
</gene>
<evidence type="ECO:0000256" key="1">
    <source>
        <dbReference type="SAM" id="SignalP"/>
    </source>
</evidence>
<accession>A0AAW1H3G6</accession>
<dbReference type="AlphaFoldDB" id="A0AAW1H3G6"/>
<name>A0AAW1H3G6_SAPOF</name>
<proteinExistence type="predicted"/>
<dbReference type="Proteomes" id="UP001443914">
    <property type="component" value="Unassembled WGS sequence"/>
</dbReference>
<keyword evidence="3" id="KW-1185">Reference proteome</keyword>
<feature type="chain" id="PRO_5043396482" description="Secreted protein" evidence="1">
    <location>
        <begin position="24"/>
        <end position="69"/>
    </location>
</feature>
<sequence>MFSFSMRLLIVVTVLWPCINMLACVLHNCINMFIESYKMFLVSFCRLPNLFRISSAMKTGCSEFGLCLL</sequence>
<dbReference type="EMBL" id="JBDFQZ010000013">
    <property type="protein sequence ID" value="KAK9669669.1"/>
    <property type="molecule type" value="Genomic_DNA"/>
</dbReference>
<protein>
    <recommendedName>
        <fullName evidence="4">Secreted protein</fullName>
    </recommendedName>
</protein>
<organism evidence="2 3">
    <name type="scientific">Saponaria officinalis</name>
    <name type="common">Common soapwort</name>
    <name type="synonym">Lychnis saponaria</name>
    <dbReference type="NCBI Taxonomy" id="3572"/>
    <lineage>
        <taxon>Eukaryota</taxon>
        <taxon>Viridiplantae</taxon>
        <taxon>Streptophyta</taxon>
        <taxon>Embryophyta</taxon>
        <taxon>Tracheophyta</taxon>
        <taxon>Spermatophyta</taxon>
        <taxon>Magnoliopsida</taxon>
        <taxon>eudicotyledons</taxon>
        <taxon>Gunneridae</taxon>
        <taxon>Pentapetalae</taxon>
        <taxon>Caryophyllales</taxon>
        <taxon>Caryophyllaceae</taxon>
        <taxon>Caryophylleae</taxon>
        <taxon>Saponaria</taxon>
    </lineage>
</organism>
<feature type="signal peptide" evidence="1">
    <location>
        <begin position="1"/>
        <end position="23"/>
    </location>
</feature>
<reference evidence="2" key="1">
    <citation type="submission" date="2024-03" db="EMBL/GenBank/DDBJ databases">
        <title>WGS assembly of Saponaria officinalis var. Norfolk2.</title>
        <authorList>
            <person name="Jenkins J."/>
            <person name="Shu S."/>
            <person name="Grimwood J."/>
            <person name="Barry K."/>
            <person name="Goodstein D."/>
            <person name="Schmutz J."/>
            <person name="Leebens-Mack J."/>
            <person name="Osbourn A."/>
        </authorList>
    </citation>
    <scope>NUCLEOTIDE SEQUENCE [LARGE SCALE GENOMIC DNA]</scope>
    <source>
        <strain evidence="2">JIC</strain>
    </source>
</reference>